<sequence length="190" mass="20182">MTIISTFEVLLKPQLPPATQLPPGFTTVQNLGRNLIQGYFLTISNINAFDLVLSLVFTTRLPAGVTLDKIITFSDTSGINTGGSLEPVGAGNKFRFSPLILPVDATALFILQPSPTDQALVDLDIEARGFVEVQLSSLAGNLPPGAQIQVTAEQRGTFFGDATAPNIVDRALDQIVYGLTVQNGGLITLN</sequence>
<reference evidence="1 2" key="2">
    <citation type="submission" date="2018-06" db="EMBL/GenBank/DDBJ databases">
        <title>Metagenomic assembly of (sub)arctic Cyanobacteria and their associated microbiome from non-axenic cultures.</title>
        <authorList>
            <person name="Baurain D."/>
        </authorList>
    </citation>
    <scope>NUCLEOTIDE SEQUENCE [LARGE SCALE GENOMIC DNA]</scope>
    <source>
        <strain evidence="1">ULC041bin1</strain>
    </source>
</reference>
<gene>
    <name evidence="1" type="ORF">DCF17_01645</name>
</gene>
<reference evidence="2" key="1">
    <citation type="submission" date="2018-04" db="EMBL/GenBank/DDBJ databases">
        <authorList>
            <person name="Cornet L."/>
        </authorList>
    </citation>
    <scope>NUCLEOTIDE SEQUENCE [LARGE SCALE GENOMIC DNA]</scope>
</reference>
<evidence type="ECO:0000313" key="1">
    <source>
        <dbReference type="EMBL" id="PZO45430.1"/>
    </source>
</evidence>
<dbReference type="EMBL" id="QBMN01000006">
    <property type="protein sequence ID" value="PZO45430.1"/>
    <property type="molecule type" value="Genomic_DNA"/>
</dbReference>
<organism evidence="1 2">
    <name type="scientific">Shackletoniella antarctica</name>
    <dbReference type="NCBI Taxonomy" id="268115"/>
    <lineage>
        <taxon>Bacteria</taxon>
        <taxon>Bacillati</taxon>
        <taxon>Cyanobacteriota</taxon>
        <taxon>Cyanophyceae</taxon>
        <taxon>Oculatellales</taxon>
        <taxon>Oculatellaceae</taxon>
        <taxon>Shackletoniella</taxon>
    </lineage>
</organism>
<name>A0A2W4WLN1_9CYAN</name>
<accession>A0A2W4WLN1</accession>
<proteinExistence type="predicted"/>
<protein>
    <submittedName>
        <fullName evidence="1">Uncharacterized protein</fullName>
    </submittedName>
</protein>
<dbReference type="Proteomes" id="UP000249081">
    <property type="component" value="Unassembled WGS sequence"/>
</dbReference>
<comment type="caution">
    <text evidence="1">The sequence shown here is derived from an EMBL/GenBank/DDBJ whole genome shotgun (WGS) entry which is preliminary data.</text>
</comment>
<dbReference type="AlphaFoldDB" id="A0A2W4WLN1"/>
<evidence type="ECO:0000313" key="2">
    <source>
        <dbReference type="Proteomes" id="UP000249081"/>
    </source>
</evidence>